<evidence type="ECO:0000313" key="2">
    <source>
        <dbReference type="EMBL" id="RFA28741.1"/>
    </source>
</evidence>
<dbReference type="Pfam" id="PF00483">
    <property type="entry name" value="NTP_transferase"/>
    <property type="match status" value="1"/>
</dbReference>
<dbReference type="CDD" id="cd04183">
    <property type="entry name" value="GT2_BcE_like"/>
    <property type="match status" value="1"/>
</dbReference>
<dbReference type="InterPro" id="IPR005835">
    <property type="entry name" value="NTP_transferase_dom"/>
</dbReference>
<dbReference type="RefSeq" id="WP_172582685.1">
    <property type="nucleotide sequence ID" value="NZ_NBXC01000008.1"/>
</dbReference>
<dbReference type="SUPFAM" id="SSF53448">
    <property type="entry name" value="Nucleotide-diphospho-sugar transferases"/>
    <property type="match status" value="1"/>
</dbReference>
<accession>A0A3E0WEU9</accession>
<protein>
    <recommendedName>
        <fullName evidence="1">Nucleotidyl transferase domain-containing protein</fullName>
    </recommendedName>
</protein>
<reference evidence="2 3" key="1">
    <citation type="submission" date="2017-04" db="EMBL/GenBank/DDBJ databases">
        <title>Comparative genome analysis of Subtercola boreus.</title>
        <authorList>
            <person name="Cho Y.-J."/>
            <person name="Cho A."/>
            <person name="Kim O.-S."/>
            <person name="Lee J.-I."/>
        </authorList>
    </citation>
    <scope>NUCLEOTIDE SEQUENCE [LARGE SCALE GENOMIC DNA]</scope>
    <source>
        <strain evidence="2 3">P28004</strain>
    </source>
</reference>
<comment type="caution">
    <text evidence="2">The sequence shown here is derived from an EMBL/GenBank/DDBJ whole genome shotgun (WGS) entry which is preliminary data.</text>
</comment>
<evidence type="ECO:0000259" key="1">
    <source>
        <dbReference type="Pfam" id="PF00483"/>
    </source>
</evidence>
<name>A0A3E0WEU9_9MICO</name>
<feature type="domain" description="Nucleotidyl transferase" evidence="1">
    <location>
        <begin position="13"/>
        <end position="175"/>
    </location>
</feature>
<dbReference type="InterPro" id="IPR016873">
    <property type="entry name" value="Caps_polysacc_synth_BcbE_prd"/>
</dbReference>
<proteinExistence type="predicted"/>
<dbReference type="PIRSF" id="PIRSF028162">
    <property type="entry name" value="BcbE_prd"/>
    <property type="match status" value="1"/>
</dbReference>
<evidence type="ECO:0000313" key="3">
    <source>
        <dbReference type="Proteomes" id="UP000257080"/>
    </source>
</evidence>
<sequence length="243" mass="26893">MKVLILAAGRRDPNVTDSYPVWLAEFGRQPLIESLLERMKSLGNPSLHVALRSSELSKFHLDNIIRLIDNEAKIIRVENDTFGATCTALLAIDHIDGDEELLIVNGDELVDVPLGPVLDGFRAAGYAAGTLTFPSVHPRYSYVRLDSDGMVIEAAEKRPISRHATAGVYWFEHGSDFVAAAKNQIRNRDAVEGLYYICPSLNDLILRGLPVGSFAFAARDYHPLKTERQVDSYSNSLERPAGE</sequence>
<dbReference type="Proteomes" id="UP000257080">
    <property type="component" value="Unassembled WGS sequence"/>
</dbReference>
<dbReference type="EMBL" id="NBXE01000008">
    <property type="protein sequence ID" value="RFA28741.1"/>
    <property type="molecule type" value="Genomic_DNA"/>
</dbReference>
<dbReference type="AlphaFoldDB" id="A0A3E0WEU9"/>
<gene>
    <name evidence="2" type="ORF">B7R25_03200</name>
</gene>
<dbReference type="Gene3D" id="3.90.550.10">
    <property type="entry name" value="Spore Coat Polysaccharide Biosynthesis Protein SpsA, Chain A"/>
    <property type="match status" value="1"/>
</dbReference>
<dbReference type="InterPro" id="IPR029044">
    <property type="entry name" value="Nucleotide-diphossugar_trans"/>
</dbReference>
<organism evidence="2 3">
    <name type="scientific">Subtercola boreus</name>
    <dbReference type="NCBI Taxonomy" id="120213"/>
    <lineage>
        <taxon>Bacteria</taxon>
        <taxon>Bacillati</taxon>
        <taxon>Actinomycetota</taxon>
        <taxon>Actinomycetes</taxon>
        <taxon>Micrococcales</taxon>
        <taxon>Microbacteriaceae</taxon>
        <taxon>Subtercola</taxon>
    </lineage>
</organism>